<dbReference type="SUPFAM" id="SSF103473">
    <property type="entry name" value="MFS general substrate transporter"/>
    <property type="match status" value="1"/>
</dbReference>
<organism evidence="8 9">
    <name type="scientific">Nematostella vectensis</name>
    <name type="common">Starlet sea anemone</name>
    <dbReference type="NCBI Taxonomy" id="45351"/>
    <lineage>
        <taxon>Eukaryota</taxon>
        <taxon>Metazoa</taxon>
        <taxon>Cnidaria</taxon>
        <taxon>Anthozoa</taxon>
        <taxon>Hexacorallia</taxon>
        <taxon>Actiniaria</taxon>
        <taxon>Edwardsiidae</taxon>
        <taxon>Nematostella</taxon>
    </lineage>
</organism>
<feature type="transmembrane region" description="Helical" evidence="5">
    <location>
        <begin position="78"/>
        <end position="99"/>
    </location>
</feature>
<dbReference type="InterPro" id="IPR020846">
    <property type="entry name" value="MFS_dom"/>
</dbReference>
<feature type="transmembrane region" description="Helical" evidence="5">
    <location>
        <begin position="28"/>
        <end position="46"/>
    </location>
</feature>
<dbReference type="InParanoid" id="A7RL69"/>
<dbReference type="PROSITE" id="PS00216">
    <property type="entry name" value="SUGAR_TRANSPORT_1"/>
    <property type="match status" value="1"/>
</dbReference>
<dbReference type="InterPro" id="IPR036259">
    <property type="entry name" value="MFS_trans_sf"/>
</dbReference>
<dbReference type="Proteomes" id="UP000001593">
    <property type="component" value="Unassembled WGS sequence"/>
</dbReference>
<evidence type="ECO:0000259" key="7">
    <source>
        <dbReference type="PROSITE" id="PS50850"/>
    </source>
</evidence>
<name>A7RL69_NEMVE</name>
<dbReference type="GO" id="GO:0022857">
    <property type="term" value="F:transmembrane transporter activity"/>
    <property type="evidence" value="ECO:0007669"/>
    <property type="project" value="InterPro"/>
</dbReference>
<feature type="transmembrane region" description="Helical" evidence="5">
    <location>
        <begin position="375"/>
        <end position="398"/>
    </location>
</feature>
<dbReference type="OMA" id="CATFARI"/>
<feature type="transmembrane region" description="Helical" evidence="5">
    <location>
        <begin position="231"/>
        <end position="254"/>
    </location>
</feature>
<evidence type="ECO:0000256" key="2">
    <source>
        <dbReference type="ARBA" id="ARBA00022692"/>
    </source>
</evidence>
<evidence type="ECO:0000313" key="9">
    <source>
        <dbReference type="Proteomes" id="UP000001593"/>
    </source>
</evidence>
<dbReference type="InterPro" id="IPR005828">
    <property type="entry name" value="MFS_sugar_transport-like"/>
</dbReference>
<reference evidence="8 9" key="1">
    <citation type="journal article" date="2007" name="Science">
        <title>Sea anemone genome reveals ancestral eumetazoan gene repertoire and genomic organization.</title>
        <authorList>
            <person name="Putnam N.H."/>
            <person name="Srivastava M."/>
            <person name="Hellsten U."/>
            <person name="Dirks B."/>
            <person name="Chapman J."/>
            <person name="Salamov A."/>
            <person name="Terry A."/>
            <person name="Shapiro H."/>
            <person name="Lindquist E."/>
            <person name="Kapitonov V.V."/>
            <person name="Jurka J."/>
            <person name="Genikhovich G."/>
            <person name="Grigoriev I.V."/>
            <person name="Lucas S.M."/>
            <person name="Steele R.E."/>
            <person name="Finnerty J.R."/>
            <person name="Technau U."/>
            <person name="Martindale M.Q."/>
            <person name="Rokhsar D.S."/>
        </authorList>
    </citation>
    <scope>NUCLEOTIDE SEQUENCE [LARGE SCALE GENOMIC DNA]</scope>
    <source>
        <strain evidence="9">CH2 X CH6</strain>
    </source>
</reference>
<feature type="non-terminal residue" evidence="8">
    <location>
        <position position="1"/>
    </location>
</feature>
<evidence type="ECO:0000256" key="4">
    <source>
        <dbReference type="ARBA" id="ARBA00023136"/>
    </source>
</evidence>
<evidence type="ECO:0000313" key="8">
    <source>
        <dbReference type="EMBL" id="EDO47881.1"/>
    </source>
</evidence>
<dbReference type="HOGENOM" id="CLU_001265_33_5_1"/>
<feature type="transmembrane region" description="Helical" evidence="5">
    <location>
        <begin position="289"/>
        <end position="308"/>
    </location>
</feature>
<dbReference type="GO" id="GO:0016020">
    <property type="term" value="C:membrane"/>
    <property type="evidence" value="ECO:0007669"/>
    <property type="project" value="UniProtKB-SubCell"/>
</dbReference>
<feature type="transmembrane region" description="Helical" evidence="5">
    <location>
        <begin position="139"/>
        <end position="159"/>
    </location>
</feature>
<gene>
    <name evidence="8" type="ORF">NEMVEDRAFT_v1g85329</name>
</gene>
<protein>
    <recommendedName>
        <fullName evidence="7">Major facilitator superfamily (MFS) profile domain-containing protein</fullName>
    </recommendedName>
</protein>
<keyword evidence="4 5" id="KW-0472">Membrane</keyword>
<feature type="transmembrane region" description="Helical" evidence="5">
    <location>
        <begin position="53"/>
        <end position="72"/>
    </location>
</feature>
<evidence type="ECO:0000256" key="3">
    <source>
        <dbReference type="ARBA" id="ARBA00022989"/>
    </source>
</evidence>
<evidence type="ECO:0000256" key="5">
    <source>
        <dbReference type="SAM" id="Phobius"/>
    </source>
</evidence>
<dbReference type="EMBL" id="DS469517">
    <property type="protein sequence ID" value="EDO47881.1"/>
    <property type="molecule type" value="Genomic_DNA"/>
</dbReference>
<feature type="chain" id="PRO_5002713595" description="Major facilitator superfamily (MFS) profile domain-containing protein" evidence="6">
    <location>
        <begin position="19"/>
        <end position="412"/>
    </location>
</feature>
<keyword evidence="6" id="KW-0732">Signal</keyword>
<feature type="transmembrane region" description="Helical" evidence="5">
    <location>
        <begin position="349"/>
        <end position="369"/>
    </location>
</feature>
<dbReference type="Gene3D" id="1.20.1250.20">
    <property type="entry name" value="MFS general substrate transporter like domains"/>
    <property type="match status" value="1"/>
</dbReference>
<keyword evidence="2 5" id="KW-0812">Transmembrane</keyword>
<feature type="transmembrane region" description="Helical" evidence="5">
    <location>
        <begin position="111"/>
        <end position="133"/>
    </location>
</feature>
<feature type="domain" description="Major facilitator superfamily (MFS) profile" evidence="7">
    <location>
        <begin position="1"/>
        <end position="403"/>
    </location>
</feature>
<feature type="signal peptide" evidence="6">
    <location>
        <begin position="1"/>
        <end position="18"/>
    </location>
</feature>
<sequence>MSYHLFVLFFFFQWNLLCERSYISALVQSMYFVGYLFGSFLSGTVSDAFGRKITLTVSVALQAAAFIGASFVTSHIALIILLFFAGLSLASSIACQYTLIIEMIGPDHRTIAGIINELFWKAGWLLIILVAYFIRDWRIFMLIGAAPGLAILLFWKWIFESPRWLLTKGRLDEAHEILVNFGGKSKEQPLDKNSLRQLIERIRESQVKREGEVTKRHTQLDMVRTPKMRKFTLVMAINWCTVALSSYGFTLFMSSLAGDLYLNLVYSAILPTLLLPVVGCLIAKFGRRLIHIIFMALSGALCIGILGVPSGYPLLMTGLALTARGVIGALWTTIYLITSELYPTTIRNTAIGTCATFARIGGLVAPYVIMLVMRVSLYLPVILFGCLCILAAIAFFFIPETLKVPLAQSVEE</sequence>
<dbReference type="PhylomeDB" id="A7RL69"/>
<evidence type="ECO:0000256" key="1">
    <source>
        <dbReference type="ARBA" id="ARBA00004141"/>
    </source>
</evidence>
<keyword evidence="9" id="KW-1185">Reference proteome</keyword>
<dbReference type="PANTHER" id="PTHR24064">
    <property type="entry name" value="SOLUTE CARRIER FAMILY 22 MEMBER"/>
    <property type="match status" value="1"/>
</dbReference>
<dbReference type="eggNOG" id="KOG0255">
    <property type="taxonomic scope" value="Eukaryota"/>
</dbReference>
<comment type="subcellular location">
    <subcellularLocation>
        <location evidence="1">Membrane</location>
        <topology evidence="1">Multi-pass membrane protein</topology>
    </subcellularLocation>
</comment>
<dbReference type="STRING" id="45351.A7RL69"/>
<feature type="transmembrane region" description="Helical" evidence="5">
    <location>
        <begin position="260"/>
        <end position="282"/>
    </location>
</feature>
<dbReference type="Pfam" id="PF00083">
    <property type="entry name" value="Sugar_tr"/>
    <property type="match status" value="1"/>
</dbReference>
<feature type="transmembrane region" description="Helical" evidence="5">
    <location>
        <begin position="314"/>
        <end position="337"/>
    </location>
</feature>
<accession>A7RL69</accession>
<dbReference type="InterPro" id="IPR005829">
    <property type="entry name" value="Sugar_transporter_CS"/>
</dbReference>
<dbReference type="PROSITE" id="PS50850">
    <property type="entry name" value="MFS"/>
    <property type="match status" value="1"/>
</dbReference>
<proteinExistence type="predicted"/>
<dbReference type="AlphaFoldDB" id="A7RL69"/>
<keyword evidence="3 5" id="KW-1133">Transmembrane helix</keyword>
<evidence type="ECO:0000256" key="6">
    <source>
        <dbReference type="SAM" id="SignalP"/>
    </source>
</evidence>